<keyword evidence="4" id="KW-1185">Reference proteome</keyword>
<dbReference type="GO" id="GO:0005829">
    <property type="term" value="C:cytosol"/>
    <property type="evidence" value="ECO:0007669"/>
    <property type="project" value="TreeGrafter"/>
</dbReference>
<accession>A0A1I4ZI75</accession>
<dbReference type="SUPFAM" id="SSF47413">
    <property type="entry name" value="lambda repressor-like DNA-binding domains"/>
    <property type="match status" value="1"/>
</dbReference>
<dbReference type="Gene3D" id="1.10.260.40">
    <property type="entry name" value="lambda repressor-like DNA-binding domains"/>
    <property type="match status" value="1"/>
</dbReference>
<evidence type="ECO:0000313" key="4">
    <source>
        <dbReference type="Proteomes" id="UP000199153"/>
    </source>
</evidence>
<dbReference type="PANTHER" id="PTHR46797:SF1">
    <property type="entry name" value="METHYLPHOSPHONATE SYNTHASE"/>
    <property type="match status" value="1"/>
</dbReference>
<name>A0A1I4ZI75_9FLAO</name>
<dbReference type="AlphaFoldDB" id="A0A1I4ZI75"/>
<reference evidence="3 4" key="1">
    <citation type="submission" date="2016-10" db="EMBL/GenBank/DDBJ databases">
        <authorList>
            <person name="de Groot N.N."/>
        </authorList>
    </citation>
    <scope>NUCLEOTIDE SEQUENCE [LARGE SCALE GENOMIC DNA]</scope>
    <source>
        <strain evidence="3 4">DSM 17794</strain>
    </source>
</reference>
<gene>
    <name evidence="3" type="ORF">SAMN05660413_01352</name>
</gene>
<dbReference type="STRING" id="287099.SAMN05660413_01352"/>
<dbReference type="Pfam" id="PF01381">
    <property type="entry name" value="HTH_3"/>
    <property type="match status" value="1"/>
</dbReference>
<dbReference type="GO" id="GO:0003700">
    <property type="term" value="F:DNA-binding transcription factor activity"/>
    <property type="evidence" value="ECO:0007669"/>
    <property type="project" value="TreeGrafter"/>
</dbReference>
<dbReference type="GO" id="GO:0003677">
    <property type="term" value="F:DNA binding"/>
    <property type="evidence" value="ECO:0007669"/>
    <property type="project" value="UniProtKB-KW"/>
</dbReference>
<dbReference type="PANTHER" id="PTHR46797">
    <property type="entry name" value="HTH-TYPE TRANSCRIPTIONAL REGULATOR"/>
    <property type="match status" value="1"/>
</dbReference>
<feature type="domain" description="HTH cro/C1-type" evidence="2">
    <location>
        <begin position="18"/>
        <end position="72"/>
    </location>
</feature>
<dbReference type="CDD" id="cd00093">
    <property type="entry name" value="HTH_XRE"/>
    <property type="match status" value="1"/>
</dbReference>
<dbReference type="InterPro" id="IPR010982">
    <property type="entry name" value="Lambda_DNA-bd_dom_sf"/>
</dbReference>
<evidence type="ECO:0000313" key="3">
    <source>
        <dbReference type="EMBL" id="SFN49857.1"/>
    </source>
</evidence>
<dbReference type="InterPro" id="IPR001387">
    <property type="entry name" value="Cro/C1-type_HTH"/>
</dbReference>
<dbReference type="PROSITE" id="PS50943">
    <property type="entry name" value="HTH_CROC1"/>
    <property type="match status" value="1"/>
</dbReference>
<dbReference type="EMBL" id="FOVL01000006">
    <property type="protein sequence ID" value="SFN49857.1"/>
    <property type="molecule type" value="Genomic_DNA"/>
</dbReference>
<proteinExistence type="predicted"/>
<dbReference type="RefSeq" id="WP_093407480.1">
    <property type="nucleotide sequence ID" value="NZ_FOVL01000006.1"/>
</dbReference>
<evidence type="ECO:0000259" key="2">
    <source>
        <dbReference type="PROSITE" id="PS50943"/>
    </source>
</evidence>
<dbReference type="SMART" id="SM00530">
    <property type="entry name" value="HTH_XRE"/>
    <property type="match status" value="1"/>
</dbReference>
<dbReference type="Proteomes" id="UP000199153">
    <property type="component" value="Unassembled WGS sequence"/>
</dbReference>
<dbReference type="InterPro" id="IPR050807">
    <property type="entry name" value="TransReg_Diox_bact_type"/>
</dbReference>
<organism evidence="3 4">
    <name type="scientific">Salegentibacter flavus</name>
    <dbReference type="NCBI Taxonomy" id="287099"/>
    <lineage>
        <taxon>Bacteria</taxon>
        <taxon>Pseudomonadati</taxon>
        <taxon>Bacteroidota</taxon>
        <taxon>Flavobacteriia</taxon>
        <taxon>Flavobacteriales</taxon>
        <taxon>Flavobacteriaceae</taxon>
        <taxon>Salegentibacter</taxon>
    </lineage>
</organism>
<dbReference type="OrthoDB" id="678057at2"/>
<evidence type="ECO:0000256" key="1">
    <source>
        <dbReference type="ARBA" id="ARBA00023125"/>
    </source>
</evidence>
<protein>
    <submittedName>
        <fullName evidence="3">Helix-turn-helix</fullName>
    </submittedName>
</protein>
<keyword evidence="1" id="KW-0238">DNA-binding</keyword>
<sequence>MDIEISNSKFLNIFGERLKYIRQQSNLSYRELGKRCDLDYSYISKVEKGERNIQLSTILELAKGLEVHPKDLFDFSLSEQNPVK</sequence>